<proteinExistence type="predicted"/>
<keyword evidence="3" id="KW-1185">Reference proteome</keyword>
<dbReference type="EMBL" id="VDMN01000001">
    <property type="protein sequence ID" value="TNM66439.1"/>
    <property type="molecule type" value="Genomic_DNA"/>
</dbReference>
<name>A0A5C4XSU2_9HYPH</name>
<accession>A0A5C4XSU2</accession>
<sequence>MSVTQCYSTAKLGSVPVTEIQEYIDHPNENLHAEYKRWLDLSLHENRANVARHIAALANHGGGFIIFGFDDETLSPTGSNPYDTSHYSHDGIAAITRKYLDPVPHCDVRDVLNGEYQHSVIVVPSHGATPICAKSDGPVVNGKVKGIKAGTYYIRKAGPESAPIVSSMDWVEVIRRCVTHDRAALLGALGAALASPKQSANTEDRLIRWHNASFAAYKQYVLDHGQPDHLYARSVHLSYLIETADGEALPKQNLKSVLREVNAEMRDRVNTGWSLFFPFDRVPIDPYFVTDSATGDANQFLEENLLREYGGGANGDFWRVADDGRATTIRPIRSDFLDLDGWRDGKLFSPNNAARELGELVRHAEGLSSRFREPQTVSFRCEWRGLEGRMIADPNSDWSPGRVARSASVVSFGQWPVTALSSRWPEIVSDLLAPLLRVFDPNFLLSSEWIHRAASGWRPIGNHYP</sequence>
<protein>
    <submittedName>
        <fullName evidence="2">ATP-binding protein</fullName>
    </submittedName>
</protein>
<dbReference type="Gene3D" id="3.30.950.30">
    <property type="entry name" value="Schlafen, AAA domain"/>
    <property type="match status" value="1"/>
</dbReference>
<dbReference type="InterPro" id="IPR007421">
    <property type="entry name" value="Schlafen_AlbA_2_dom"/>
</dbReference>
<organism evidence="2 3">
    <name type="scientific">Aliirhizobium smilacinae</name>
    <dbReference type="NCBI Taxonomy" id="1395944"/>
    <lineage>
        <taxon>Bacteria</taxon>
        <taxon>Pseudomonadati</taxon>
        <taxon>Pseudomonadota</taxon>
        <taxon>Alphaproteobacteria</taxon>
        <taxon>Hyphomicrobiales</taxon>
        <taxon>Rhizobiaceae</taxon>
        <taxon>Aliirhizobium</taxon>
    </lineage>
</organism>
<gene>
    <name evidence="2" type="ORF">FHP24_09630</name>
</gene>
<evidence type="ECO:0000313" key="3">
    <source>
        <dbReference type="Proteomes" id="UP000311605"/>
    </source>
</evidence>
<keyword evidence="2" id="KW-0547">Nucleotide-binding</keyword>
<keyword evidence="2" id="KW-0067">ATP-binding</keyword>
<feature type="domain" description="Schlafen AlbA-2" evidence="1">
    <location>
        <begin position="29"/>
        <end position="156"/>
    </location>
</feature>
<dbReference type="GO" id="GO:0005524">
    <property type="term" value="F:ATP binding"/>
    <property type="evidence" value="ECO:0007669"/>
    <property type="project" value="UniProtKB-KW"/>
</dbReference>
<dbReference type="Pfam" id="PF04326">
    <property type="entry name" value="SLFN_AlbA_2"/>
    <property type="match status" value="1"/>
</dbReference>
<comment type="caution">
    <text evidence="2">The sequence shown here is derived from an EMBL/GenBank/DDBJ whole genome shotgun (WGS) entry which is preliminary data.</text>
</comment>
<evidence type="ECO:0000259" key="1">
    <source>
        <dbReference type="Pfam" id="PF04326"/>
    </source>
</evidence>
<dbReference type="InterPro" id="IPR038461">
    <property type="entry name" value="Schlafen_AlbA_2_dom_sf"/>
</dbReference>
<dbReference type="OrthoDB" id="6994865at2"/>
<reference evidence="2 3" key="1">
    <citation type="submission" date="2019-06" db="EMBL/GenBank/DDBJ databases">
        <title>The draft genome of Rhizobium smilacinae PTYR-5.</title>
        <authorList>
            <person name="Liu L."/>
            <person name="Li L."/>
            <person name="Zhang X."/>
        </authorList>
    </citation>
    <scope>NUCLEOTIDE SEQUENCE [LARGE SCALE GENOMIC DNA]</scope>
    <source>
        <strain evidence="2 3">PTYR-5</strain>
    </source>
</reference>
<evidence type="ECO:0000313" key="2">
    <source>
        <dbReference type="EMBL" id="TNM66439.1"/>
    </source>
</evidence>
<dbReference type="AlphaFoldDB" id="A0A5C4XSU2"/>
<dbReference type="Proteomes" id="UP000311605">
    <property type="component" value="Unassembled WGS sequence"/>
</dbReference>